<comment type="caution">
    <text evidence="1">The sequence shown here is derived from an EMBL/GenBank/DDBJ whole genome shotgun (WGS) entry which is preliminary data.</text>
</comment>
<protein>
    <submittedName>
        <fullName evidence="1">Uncharacterized protein</fullName>
    </submittedName>
</protein>
<keyword evidence="2" id="KW-1185">Reference proteome</keyword>
<name>A0A2I0J0M8_PUNGR</name>
<dbReference type="AlphaFoldDB" id="A0A2I0J0M8"/>
<dbReference type="EMBL" id="PGOL01002196">
    <property type="protein sequence ID" value="PKI49807.1"/>
    <property type="molecule type" value="Genomic_DNA"/>
</dbReference>
<evidence type="ECO:0000313" key="2">
    <source>
        <dbReference type="Proteomes" id="UP000233551"/>
    </source>
</evidence>
<organism evidence="1 2">
    <name type="scientific">Punica granatum</name>
    <name type="common">Pomegranate</name>
    <dbReference type="NCBI Taxonomy" id="22663"/>
    <lineage>
        <taxon>Eukaryota</taxon>
        <taxon>Viridiplantae</taxon>
        <taxon>Streptophyta</taxon>
        <taxon>Embryophyta</taxon>
        <taxon>Tracheophyta</taxon>
        <taxon>Spermatophyta</taxon>
        <taxon>Magnoliopsida</taxon>
        <taxon>eudicotyledons</taxon>
        <taxon>Gunneridae</taxon>
        <taxon>Pentapetalae</taxon>
        <taxon>rosids</taxon>
        <taxon>malvids</taxon>
        <taxon>Myrtales</taxon>
        <taxon>Lythraceae</taxon>
        <taxon>Punica</taxon>
    </lineage>
</organism>
<accession>A0A2I0J0M8</accession>
<evidence type="ECO:0000313" key="1">
    <source>
        <dbReference type="EMBL" id="PKI49807.1"/>
    </source>
</evidence>
<gene>
    <name evidence="1" type="ORF">CRG98_029784</name>
</gene>
<dbReference type="Proteomes" id="UP000233551">
    <property type="component" value="Unassembled WGS sequence"/>
</dbReference>
<proteinExistence type="predicted"/>
<reference evidence="1 2" key="1">
    <citation type="submission" date="2017-11" db="EMBL/GenBank/DDBJ databases">
        <title>De-novo sequencing of pomegranate (Punica granatum L.) genome.</title>
        <authorList>
            <person name="Akparov Z."/>
            <person name="Amiraslanov A."/>
            <person name="Hajiyeva S."/>
            <person name="Abbasov M."/>
            <person name="Kaur K."/>
            <person name="Hamwieh A."/>
            <person name="Solovyev V."/>
            <person name="Salamov A."/>
            <person name="Braich B."/>
            <person name="Kosarev P."/>
            <person name="Mahmoud A."/>
            <person name="Hajiyev E."/>
            <person name="Babayeva S."/>
            <person name="Izzatullayeva V."/>
            <person name="Mammadov A."/>
            <person name="Mammadov A."/>
            <person name="Sharifova S."/>
            <person name="Ojaghi J."/>
            <person name="Eynullazada K."/>
            <person name="Bayramov B."/>
            <person name="Abdulazimova A."/>
            <person name="Shahmuradov I."/>
        </authorList>
    </citation>
    <scope>NUCLEOTIDE SEQUENCE [LARGE SCALE GENOMIC DNA]</scope>
    <source>
        <strain evidence="2">cv. AG2017</strain>
        <tissue evidence="1">Leaf</tissue>
    </source>
</reference>
<sequence length="172" mass="19935">MGWFGWLGTVARRRHELPQLPRDCWTWLGGAERSCPFLSLVRVMRAVLLMSACLMLWAEPLTRRPRLEIANWRHPRNPRTRLSQCFSSVLMCSETIAISICQKQVPKVCREAFVTIETSLGRPAYFRMPFICPWSGHPGSPVRKASAKVRGCPGLSRKFLKCAQRCYWSFWY</sequence>